<gene>
    <name evidence="11" type="primary">argE</name>
    <name evidence="11" type="ORF">N7U68_18490</name>
</gene>
<evidence type="ECO:0000256" key="4">
    <source>
        <dbReference type="ARBA" id="ARBA00022571"/>
    </source>
</evidence>
<evidence type="ECO:0000256" key="5">
    <source>
        <dbReference type="ARBA" id="ARBA00022605"/>
    </source>
</evidence>
<reference evidence="11" key="1">
    <citation type="submission" date="2022-10" db="EMBL/GenBank/DDBJ databases">
        <title>Roseovarius pelagicus sp. nov., isolated from Arctic seawater.</title>
        <authorList>
            <person name="Hong Y.W."/>
            <person name="Hwang C.Y."/>
        </authorList>
    </citation>
    <scope>NUCLEOTIDE SEQUENCE</scope>
    <source>
        <strain evidence="11">HL-MP18</strain>
    </source>
</reference>
<comment type="similarity">
    <text evidence="2">Belongs to the peptidase M20A family. ArgE subfamily.</text>
</comment>
<evidence type="ECO:0000256" key="9">
    <source>
        <dbReference type="ARBA" id="ARBA00023285"/>
    </source>
</evidence>
<evidence type="ECO:0000256" key="6">
    <source>
        <dbReference type="ARBA" id="ARBA00022723"/>
    </source>
</evidence>
<dbReference type="NCBIfam" id="TIGR01892">
    <property type="entry name" value="AcOrn-deacetyl"/>
    <property type="match status" value="1"/>
</dbReference>
<dbReference type="InterPro" id="IPR002933">
    <property type="entry name" value="Peptidase_M20"/>
</dbReference>
<dbReference type="PANTHER" id="PTHR43808:SF31">
    <property type="entry name" value="N-ACETYL-L-CITRULLINE DEACETYLASE"/>
    <property type="match status" value="1"/>
</dbReference>
<dbReference type="Proteomes" id="UP001064087">
    <property type="component" value="Chromosome"/>
</dbReference>
<evidence type="ECO:0000256" key="3">
    <source>
        <dbReference type="ARBA" id="ARBA00022490"/>
    </source>
</evidence>
<dbReference type="Gene3D" id="3.30.70.360">
    <property type="match status" value="1"/>
</dbReference>
<dbReference type="PANTHER" id="PTHR43808">
    <property type="entry name" value="ACETYLORNITHINE DEACETYLASE"/>
    <property type="match status" value="1"/>
</dbReference>
<keyword evidence="6" id="KW-0479">Metal-binding</keyword>
<accession>A0ABY6DDH5</accession>
<evidence type="ECO:0000256" key="1">
    <source>
        <dbReference type="ARBA" id="ARBA00001947"/>
    </source>
</evidence>
<evidence type="ECO:0000256" key="8">
    <source>
        <dbReference type="ARBA" id="ARBA00022833"/>
    </source>
</evidence>
<sequence length="380" mass="40577">MTLTLELLDRLIGCDTVSARSNAGIIDFIEAFLGERGAHTARISGHVAGKCGLFARIGPEAEGGIMLSGHTDVVPVEGQDWTRAPFAMSREGERLYGRGTTDMKGYLACMLHAADLAARAPLRAPLKLVFSYDEEIGCVGIQQMLPALGPLLAAPRACFVGEPTSMQIATGHKGKAALRAICYGQNGHSALAPSFVNALYLAGDFMRELRGVQDWLATHGARDTAYDVPYSTVHVGKLSGGTALNMVPASAEMVFEYRHLAADAPDRLMARIDAAAERAATPYRAQWDGAAITIDRYNAYPGLDVPAEADIIRLAQRLVGTDTTKVAFGTEAGVFHDLGIPVVVCGPGSMTQGHQPDEYIEIGQIAACERMMQNIIDSLC</sequence>
<keyword evidence="8" id="KW-0862">Zinc</keyword>
<dbReference type="InterPro" id="IPR011650">
    <property type="entry name" value="Peptidase_M20_dimer"/>
</dbReference>
<dbReference type="RefSeq" id="WP_263047764.1">
    <property type="nucleotide sequence ID" value="NZ_CP106738.1"/>
</dbReference>
<comment type="cofactor">
    <cofactor evidence="1">
        <name>Zn(2+)</name>
        <dbReference type="ChEBI" id="CHEBI:29105"/>
    </cofactor>
</comment>
<dbReference type="CDD" id="cd03894">
    <property type="entry name" value="M20_ArgE"/>
    <property type="match status" value="1"/>
</dbReference>
<keyword evidence="3" id="KW-0963">Cytoplasm</keyword>
<keyword evidence="5" id="KW-0028">Amino-acid biosynthesis</keyword>
<dbReference type="InterPro" id="IPR001261">
    <property type="entry name" value="ArgE/DapE_CS"/>
</dbReference>
<dbReference type="PROSITE" id="PS00759">
    <property type="entry name" value="ARGE_DAPE_CPG2_2"/>
    <property type="match status" value="1"/>
</dbReference>
<keyword evidence="7 11" id="KW-0378">Hydrolase</keyword>
<feature type="domain" description="Peptidase M20 dimerisation" evidence="10">
    <location>
        <begin position="170"/>
        <end position="282"/>
    </location>
</feature>
<dbReference type="InterPro" id="IPR050072">
    <property type="entry name" value="Peptidase_M20A"/>
</dbReference>
<dbReference type="InterPro" id="IPR010169">
    <property type="entry name" value="AcOrn-deacetyl"/>
</dbReference>
<dbReference type="SUPFAM" id="SSF53187">
    <property type="entry name" value="Zn-dependent exopeptidases"/>
    <property type="match status" value="1"/>
</dbReference>
<evidence type="ECO:0000256" key="7">
    <source>
        <dbReference type="ARBA" id="ARBA00022801"/>
    </source>
</evidence>
<proteinExistence type="inferred from homology"/>
<evidence type="ECO:0000313" key="12">
    <source>
        <dbReference type="Proteomes" id="UP001064087"/>
    </source>
</evidence>
<evidence type="ECO:0000256" key="2">
    <source>
        <dbReference type="ARBA" id="ARBA00005691"/>
    </source>
</evidence>
<keyword evidence="4" id="KW-0055">Arginine biosynthesis</keyword>
<dbReference type="InterPro" id="IPR036264">
    <property type="entry name" value="Bact_exopeptidase_dim_dom"/>
</dbReference>
<dbReference type="EC" id="3.5.1.16" evidence="11"/>
<keyword evidence="9" id="KW-0170">Cobalt</keyword>
<evidence type="ECO:0000259" key="10">
    <source>
        <dbReference type="Pfam" id="PF07687"/>
    </source>
</evidence>
<dbReference type="NCBIfam" id="NF005710">
    <property type="entry name" value="PRK07522.1"/>
    <property type="match status" value="1"/>
</dbReference>
<keyword evidence="12" id="KW-1185">Reference proteome</keyword>
<dbReference type="Gene3D" id="3.40.630.10">
    <property type="entry name" value="Zn peptidases"/>
    <property type="match status" value="1"/>
</dbReference>
<dbReference type="Pfam" id="PF01546">
    <property type="entry name" value="Peptidase_M20"/>
    <property type="match status" value="1"/>
</dbReference>
<name>A0ABY6DDH5_9RHOB</name>
<dbReference type="EMBL" id="CP106738">
    <property type="protein sequence ID" value="UXX83038.1"/>
    <property type="molecule type" value="Genomic_DNA"/>
</dbReference>
<dbReference type="SUPFAM" id="SSF55031">
    <property type="entry name" value="Bacterial exopeptidase dimerisation domain"/>
    <property type="match status" value="1"/>
</dbReference>
<dbReference type="Pfam" id="PF07687">
    <property type="entry name" value="M20_dimer"/>
    <property type="match status" value="1"/>
</dbReference>
<organism evidence="11 12">
    <name type="scientific">Roseovarius pelagicus</name>
    <dbReference type="NCBI Taxonomy" id="2980108"/>
    <lineage>
        <taxon>Bacteria</taxon>
        <taxon>Pseudomonadati</taxon>
        <taxon>Pseudomonadota</taxon>
        <taxon>Alphaproteobacteria</taxon>
        <taxon>Rhodobacterales</taxon>
        <taxon>Roseobacteraceae</taxon>
        <taxon>Roseovarius</taxon>
    </lineage>
</organism>
<evidence type="ECO:0000313" key="11">
    <source>
        <dbReference type="EMBL" id="UXX83038.1"/>
    </source>
</evidence>
<protein>
    <submittedName>
        <fullName evidence="11">Acetylornithine deacetylase</fullName>
        <ecNumber evidence="11">3.5.1.16</ecNumber>
    </submittedName>
</protein>
<dbReference type="GO" id="GO:0008777">
    <property type="term" value="F:acetylornithine deacetylase activity"/>
    <property type="evidence" value="ECO:0007669"/>
    <property type="project" value="UniProtKB-EC"/>
</dbReference>
<dbReference type="PROSITE" id="PS00758">
    <property type="entry name" value="ARGE_DAPE_CPG2_1"/>
    <property type="match status" value="1"/>
</dbReference>